<dbReference type="InterPro" id="IPR036661">
    <property type="entry name" value="Luciferase-like_sf"/>
</dbReference>
<dbReference type="PANTHER" id="PTHR30137:SF6">
    <property type="entry name" value="LUCIFERASE-LIKE MONOOXYGENASE"/>
    <property type="match status" value="1"/>
</dbReference>
<dbReference type="EC" id="1.14.14.3" evidence="3"/>
<reference evidence="3 4" key="1">
    <citation type="submission" date="2019-01" db="EMBL/GenBank/DDBJ databases">
        <authorList>
            <consortium name="Pathogen Informatics"/>
        </authorList>
    </citation>
    <scope>NUCLEOTIDE SEQUENCE [LARGE SCALE GENOMIC DNA]</scope>
    <source>
        <strain evidence="3 4">NCTC10166</strain>
    </source>
</reference>
<dbReference type="InterPro" id="IPR050766">
    <property type="entry name" value="Bact_Lucif_Oxidored"/>
</dbReference>
<evidence type="ECO:0000313" key="4">
    <source>
        <dbReference type="Proteomes" id="UP000289440"/>
    </source>
</evidence>
<dbReference type="SUPFAM" id="SSF51679">
    <property type="entry name" value="Bacterial luciferase-like"/>
    <property type="match status" value="1"/>
</dbReference>
<keyword evidence="3" id="KW-0560">Oxidoreductase</keyword>
<keyword evidence="3" id="KW-0503">Monooxygenase</keyword>
<evidence type="ECO:0000256" key="1">
    <source>
        <dbReference type="ARBA" id="ARBA00007789"/>
    </source>
</evidence>
<dbReference type="PANTHER" id="PTHR30137">
    <property type="entry name" value="LUCIFERASE-LIKE MONOOXYGENASE"/>
    <property type="match status" value="1"/>
</dbReference>
<dbReference type="Proteomes" id="UP000289440">
    <property type="component" value="Chromosome"/>
</dbReference>
<name>A0A449A5T2_9BACT</name>
<dbReference type="EMBL" id="LR214951">
    <property type="protein sequence ID" value="VEU59513.1"/>
    <property type="molecule type" value="Genomic_DNA"/>
</dbReference>
<dbReference type="InterPro" id="IPR019949">
    <property type="entry name" value="CmoO-like"/>
</dbReference>
<gene>
    <name evidence="3" type="primary">luxA</name>
    <name evidence="3" type="ORF">NCTC10166_00491</name>
</gene>
<dbReference type="NCBIfam" id="TIGR03558">
    <property type="entry name" value="oxido_grp_1"/>
    <property type="match status" value="1"/>
</dbReference>
<sequence>MEYGLIDINRSSEEAFKNIEKTAILAEKLNFDTIWFAEHHNVYSLGLSNPLLAMAYIANKTKKINLGSAGILLCHYAPYKIAEDIFSLQIFNFKRFKFGIGSNPGLPPVQLAMNTTLNYHEKFLQLLHYLKIKKMTLESDNVISIPYSENKPDIWMLVSSVEGATFAAENNLKMIYGFFLNSNYETFEKALKIYKTNWKNSFSKPEIAFAINIIIEENKEKAKKLAESFDVYLLGKNDFNEFKHFPDLKDIKNYKYDTKDLETIKNTKNKTIFGDSKIVKEKIMEIANKYQINHFVACQLLPNYKQRLKNLKFISKTFELTKE</sequence>
<keyword evidence="4" id="KW-1185">Reference proteome</keyword>
<dbReference type="InterPro" id="IPR011251">
    <property type="entry name" value="Luciferase-like_dom"/>
</dbReference>
<evidence type="ECO:0000259" key="2">
    <source>
        <dbReference type="Pfam" id="PF00296"/>
    </source>
</evidence>
<dbReference type="Pfam" id="PF00296">
    <property type="entry name" value="Bac_luciferase"/>
    <property type="match status" value="1"/>
</dbReference>
<evidence type="ECO:0000313" key="3">
    <source>
        <dbReference type="EMBL" id="VEU59513.1"/>
    </source>
</evidence>
<dbReference type="Gene3D" id="3.20.20.30">
    <property type="entry name" value="Luciferase-like domain"/>
    <property type="match status" value="1"/>
</dbReference>
<feature type="domain" description="Luciferase-like" evidence="2">
    <location>
        <begin position="11"/>
        <end position="260"/>
    </location>
</feature>
<proteinExistence type="predicted"/>
<dbReference type="AlphaFoldDB" id="A0A449A5T2"/>
<organism evidence="3 4">
    <name type="scientific">Mesomycoplasma neurolyticum</name>
    <dbReference type="NCBI Taxonomy" id="2120"/>
    <lineage>
        <taxon>Bacteria</taxon>
        <taxon>Bacillati</taxon>
        <taxon>Mycoplasmatota</taxon>
        <taxon>Mycoplasmoidales</taxon>
        <taxon>Metamycoplasmataceae</taxon>
        <taxon>Mesomycoplasma</taxon>
    </lineage>
</organism>
<protein>
    <submittedName>
        <fullName evidence="3">Alkanal monooxygenase alpha chain</fullName>
        <ecNumber evidence="3">1.14.14.3</ecNumber>
    </submittedName>
</protein>
<comment type="similarity">
    <text evidence="1">To bacterial alkanal monooxygenase alpha and beta chains.</text>
</comment>
<dbReference type="KEGG" id="mnu:NCTC10166_00491"/>
<accession>A0A449A5T2</accession>
<dbReference type="GO" id="GO:0047646">
    <property type="term" value="F:alkanal monooxygenase (FMN-linked) activity"/>
    <property type="evidence" value="ECO:0007669"/>
    <property type="project" value="UniProtKB-EC"/>
</dbReference>
<dbReference type="GO" id="GO:0005829">
    <property type="term" value="C:cytosol"/>
    <property type="evidence" value="ECO:0007669"/>
    <property type="project" value="TreeGrafter"/>
</dbReference>